<accession>A0A9D4CQZ1</accession>
<dbReference type="Gene3D" id="1.10.1280.10">
    <property type="entry name" value="Di-copper center containing domain from catechol oxidase"/>
    <property type="match status" value="1"/>
</dbReference>
<evidence type="ECO:0000259" key="3">
    <source>
        <dbReference type="PROSITE" id="PS00498"/>
    </source>
</evidence>
<evidence type="ECO:0000256" key="2">
    <source>
        <dbReference type="ARBA" id="ARBA00023008"/>
    </source>
</evidence>
<dbReference type="Proteomes" id="UP000828390">
    <property type="component" value="Unassembled WGS sequence"/>
</dbReference>
<dbReference type="InterPro" id="IPR050316">
    <property type="entry name" value="Tyrosinase/Hemocyanin"/>
</dbReference>
<name>A0A9D4CQZ1_DREPO</name>
<proteinExistence type="predicted"/>
<keyword evidence="5" id="KW-1185">Reference proteome</keyword>
<dbReference type="Pfam" id="PF00264">
    <property type="entry name" value="Tyrosinase"/>
    <property type="match status" value="1"/>
</dbReference>
<gene>
    <name evidence="4" type="ORF">DPMN_055000</name>
</gene>
<evidence type="ECO:0000256" key="1">
    <source>
        <dbReference type="ARBA" id="ARBA00022723"/>
    </source>
</evidence>
<sequence>MTRCRTRDITSPTALPQFNLEFFNGGPHNWVGGQMSGLNTVAHDPVFFLHHAFVDFIWELFRNHQFFDCRVDPSSDYPEVTGEHNSTRAMDGLPGYRNIDGYRSYWAQNWYRYEHSPTCPVCNSPYLTCNTARGMCVSIKRTLSLQMAFIADETAASPQEQVALLDIGTVFYAPLPLNQERRWVKLARFVGRGPYSSIIRCQT</sequence>
<dbReference type="GO" id="GO:0046872">
    <property type="term" value="F:metal ion binding"/>
    <property type="evidence" value="ECO:0007669"/>
    <property type="project" value="UniProtKB-KW"/>
</dbReference>
<dbReference type="PANTHER" id="PTHR11474:SF126">
    <property type="entry name" value="TYROSINASE-LIKE PROTEIN TYR-1-RELATED"/>
    <property type="match status" value="1"/>
</dbReference>
<comment type="caution">
    <text evidence="4">The sequence shown here is derived from an EMBL/GenBank/DDBJ whole genome shotgun (WGS) entry which is preliminary data.</text>
</comment>
<reference evidence="4" key="1">
    <citation type="journal article" date="2019" name="bioRxiv">
        <title>The Genome of the Zebra Mussel, Dreissena polymorpha: A Resource for Invasive Species Research.</title>
        <authorList>
            <person name="McCartney M.A."/>
            <person name="Auch B."/>
            <person name="Kono T."/>
            <person name="Mallez S."/>
            <person name="Zhang Y."/>
            <person name="Obille A."/>
            <person name="Becker A."/>
            <person name="Abrahante J.E."/>
            <person name="Garbe J."/>
            <person name="Badalamenti J.P."/>
            <person name="Herman A."/>
            <person name="Mangelson H."/>
            <person name="Liachko I."/>
            <person name="Sullivan S."/>
            <person name="Sone E.D."/>
            <person name="Koren S."/>
            <person name="Silverstein K.A.T."/>
            <person name="Beckman K.B."/>
            <person name="Gohl D.M."/>
        </authorList>
    </citation>
    <scope>NUCLEOTIDE SEQUENCE</scope>
    <source>
        <strain evidence="4">Duluth1</strain>
        <tissue evidence="4">Whole animal</tissue>
    </source>
</reference>
<dbReference type="EMBL" id="JAIWYP010000012">
    <property type="protein sequence ID" value="KAH3729037.1"/>
    <property type="molecule type" value="Genomic_DNA"/>
</dbReference>
<evidence type="ECO:0000313" key="4">
    <source>
        <dbReference type="EMBL" id="KAH3729037.1"/>
    </source>
</evidence>
<dbReference type="AlphaFoldDB" id="A0A9D4CQZ1"/>
<dbReference type="SUPFAM" id="SSF48056">
    <property type="entry name" value="Di-copper centre-containing domain"/>
    <property type="match status" value="1"/>
</dbReference>
<dbReference type="PROSITE" id="PS00498">
    <property type="entry name" value="TYROSINASE_2"/>
    <property type="match status" value="1"/>
</dbReference>
<evidence type="ECO:0000313" key="5">
    <source>
        <dbReference type="Proteomes" id="UP000828390"/>
    </source>
</evidence>
<keyword evidence="2" id="KW-0186">Copper</keyword>
<organism evidence="4 5">
    <name type="scientific">Dreissena polymorpha</name>
    <name type="common">Zebra mussel</name>
    <name type="synonym">Mytilus polymorpha</name>
    <dbReference type="NCBI Taxonomy" id="45954"/>
    <lineage>
        <taxon>Eukaryota</taxon>
        <taxon>Metazoa</taxon>
        <taxon>Spiralia</taxon>
        <taxon>Lophotrochozoa</taxon>
        <taxon>Mollusca</taxon>
        <taxon>Bivalvia</taxon>
        <taxon>Autobranchia</taxon>
        <taxon>Heteroconchia</taxon>
        <taxon>Euheterodonta</taxon>
        <taxon>Imparidentia</taxon>
        <taxon>Neoheterodontei</taxon>
        <taxon>Myida</taxon>
        <taxon>Dreissenoidea</taxon>
        <taxon>Dreissenidae</taxon>
        <taxon>Dreissena</taxon>
    </lineage>
</organism>
<keyword evidence="1" id="KW-0479">Metal-binding</keyword>
<dbReference type="InterPro" id="IPR002227">
    <property type="entry name" value="Tyrosinase_Cu-bd"/>
</dbReference>
<dbReference type="PANTHER" id="PTHR11474">
    <property type="entry name" value="TYROSINASE FAMILY MEMBER"/>
    <property type="match status" value="1"/>
</dbReference>
<protein>
    <recommendedName>
        <fullName evidence="3">Tyrosinase copper-binding domain-containing protein</fullName>
    </recommendedName>
</protein>
<feature type="domain" description="Tyrosinase copper-binding" evidence="3">
    <location>
        <begin position="44"/>
        <end position="55"/>
    </location>
</feature>
<dbReference type="InterPro" id="IPR008922">
    <property type="entry name" value="Di-copper_centre_dom_sf"/>
</dbReference>
<dbReference type="GO" id="GO:0016491">
    <property type="term" value="F:oxidoreductase activity"/>
    <property type="evidence" value="ECO:0007669"/>
    <property type="project" value="InterPro"/>
</dbReference>
<reference evidence="4" key="2">
    <citation type="submission" date="2020-11" db="EMBL/GenBank/DDBJ databases">
        <authorList>
            <person name="McCartney M.A."/>
            <person name="Auch B."/>
            <person name="Kono T."/>
            <person name="Mallez S."/>
            <person name="Becker A."/>
            <person name="Gohl D.M."/>
            <person name="Silverstein K.A.T."/>
            <person name="Koren S."/>
            <person name="Bechman K.B."/>
            <person name="Herman A."/>
            <person name="Abrahante J.E."/>
            <person name="Garbe J."/>
        </authorList>
    </citation>
    <scope>NUCLEOTIDE SEQUENCE</scope>
    <source>
        <strain evidence="4">Duluth1</strain>
        <tissue evidence="4">Whole animal</tissue>
    </source>
</reference>